<dbReference type="SMART" id="SM00347">
    <property type="entry name" value="HTH_MARR"/>
    <property type="match status" value="1"/>
</dbReference>
<dbReference type="RefSeq" id="WP_231922946.1">
    <property type="nucleotide sequence ID" value="NZ_JAFBBL010000001.1"/>
</dbReference>
<evidence type="ECO:0000313" key="3">
    <source>
        <dbReference type="EMBL" id="SQI28830.1"/>
    </source>
</evidence>
<feature type="domain" description="HTH marR-type" evidence="2">
    <location>
        <begin position="28"/>
        <end position="162"/>
    </location>
</feature>
<protein>
    <submittedName>
        <fullName evidence="3">MarR family transcriptional regulator</fullName>
    </submittedName>
</protein>
<proteinExistence type="predicted"/>
<dbReference type="Gene3D" id="1.10.10.10">
    <property type="entry name" value="Winged helix-like DNA-binding domain superfamily/Winged helix DNA-binding domain"/>
    <property type="match status" value="1"/>
</dbReference>
<sequence>MTDTQWRADENGGSPSADTADAATADPVVALEHEMIAVTRRFRRLIAERSRAVHPRLDPVCYPMLLMLRRADAVAMSDLLTELAIEKSTLTRRIDSAARLGLVERIPDPDDARARLVALDPGCRRKLDEILENETELWRGRLADWSAADIRELTALLQRLGESMD</sequence>
<gene>
    <name evidence="3" type="ORF">NCTC10994_00583</name>
</gene>
<evidence type="ECO:0000256" key="1">
    <source>
        <dbReference type="SAM" id="MobiDB-lite"/>
    </source>
</evidence>
<dbReference type="PANTHER" id="PTHR33164:SF57">
    <property type="entry name" value="MARR-FAMILY TRANSCRIPTIONAL REGULATOR"/>
    <property type="match status" value="1"/>
</dbReference>
<dbReference type="Pfam" id="PF12802">
    <property type="entry name" value="MarR_2"/>
    <property type="match status" value="1"/>
</dbReference>
<dbReference type="PANTHER" id="PTHR33164">
    <property type="entry name" value="TRANSCRIPTIONAL REGULATOR, MARR FAMILY"/>
    <property type="match status" value="1"/>
</dbReference>
<dbReference type="InterPro" id="IPR039422">
    <property type="entry name" value="MarR/SlyA-like"/>
</dbReference>
<dbReference type="GO" id="GO:0006950">
    <property type="term" value="P:response to stress"/>
    <property type="evidence" value="ECO:0007669"/>
    <property type="project" value="TreeGrafter"/>
</dbReference>
<dbReference type="Proteomes" id="UP000249091">
    <property type="component" value="Chromosome 1"/>
</dbReference>
<dbReference type="InterPro" id="IPR036390">
    <property type="entry name" value="WH_DNA-bd_sf"/>
</dbReference>
<dbReference type="KEGG" id="rcr:NCTC10994_00583"/>
<dbReference type="SUPFAM" id="SSF46785">
    <property type="entry name" value="Winged helix' DNA-binding domain"/>
    <property type="match status" value="1"/>
</dbReference>
<dbReference type="GO" id="GO:0003700">
    <property type="term" value="F:DNA-binding transcription factor activity"/>
    <property type="evidence" value="ECO:0007669"/>
    <property type="project" value="InterPro"/>
</dbReference>
<keyword evidence="4" id="KW-1185">Reference proteome</keyword>
<feature type="region of interest" description="Disordered" evidence="1">
    <location>
        <begin position="1"/>
        <end position="22"/>
    </location>
</feature>
<accession>A0A2X4U7X2</accession>
<dbReference type="STRING" id="1219011.GCA_001895045_00303"/>
<dbReference type="InterPro" id="IPR000835">
    <property type="entry name" value="HTH_MarR-typ"/>
</dbReference>
<reference evidence="3 4" key="1">
    <citation type="submission" date="2018-06" db="EMBL/GenBank/DDBJ databases">
        <authorList>
            <consortium name="Pathogen Informatics"/>
            <person name="Doyle S."/>
        </authorList>
    </citation>
    <scope>NUCLEOTIDE SEQUENCE [LARGE SCALE GENOMIC DNA]</scope>
    <source>
        <strain evidence="3 4">NCTC10994</strain>
    </source>
</reference>
<organism evidence="3 4">
    <name type="scientific">Rhodococcus coprophilus</name>
    <dbReference type="NCBI Taxonomy" id="38310"/>
    <lineage>
        <taxon>Bacteria</taxon>
        <taxon>Bacillati</taxon>
        <taxon>Actinomycetota</taxon>
        <taxon>Actinomycetes</taxon>
        <taxon>Mycobacteriales</taxon>
        <taxon>Nocardiaceae</taxon>
        <taxon>Rhodococcus</taxon>
    </lineage>
</organism>
<evidence type="ECO:0000259" key="2">
    <source>
        <dbReference type="PROSITE" id="PS50995"/>
    </source>
</evidence>
<dbReference type="EMBL" id="LS483468">
    <property type="protein sequence ID" value="SQI28830.1"/>
    <property type="molecule type" value="Genomic_DNA"/>
</dbReference>
<dbReference type="AlphaFoldDB" id="A0A2X4U7X2"/>
<evidence type="ECO:0000313" key="4">
    <source>
        <dbReference type="Proteomes" id="UP000249091"/>
    </source>
</evidence>
<dbReference type="PROSITE" id="PS50995">
    <property type="entry name" value="HTH_MARR_2"/>
    <property type="match status" value="1"/>
</dbReference>
<name>A0A2X4U7X2_9NOCA</name>
<dbReference type="InterPro" id="IPR036388">
    <property type="entry name" value="WH-like_DNA-bd_sf"/>
</dbReference>
<feature type="compositionally biased region" description="Basic and acidic residues" evidence="1">
    <location>
        <begin position="1"/>
        <end position="10"/>
    </location>
</feature>